<accession>A0A8X6TQ27</accession>
<gene>
    <name evidence="1" type="ORF">NPIL_642441</name>
</gene>
<name>A0A8X6TQ27_NEPPI</name>
<reference evidence="1" key="1">
    <citation type="submission" date="2020-08" db="EMBL/GenBank/DDBJ databases">
        <title>Multicomponent nature underlies the extraordinary mechanical properties of spider dragline silk.</title>
        <authorList>
            <person name="Kono N."/>
            <person name="Nakamura H."/>
            <person name="Mori M."/>
            <person name="Yoshida Y."/>
            <person name="Ohtoshi R."/>
            <person name="Malay A.D."/>
            <person name="Moran D.A.P."/>
            <person name="Tomita M."/>
            <person name="Numata K."/>
            <person name="Arakawa K."/>
        </authorList>
    </citation>
    <scope>NUCLEOTIDE SEQUENCE</scope>
</reference>
<keyword evidence="2" id="KW-1185">Reference proteome</keyword>
<dbReference type="EMBL" id="BMAW01064180">
    <property type="protein sequence ID" value="GFT43787.1"/>
    <property type="molecule type" value="Genomic_DNA"/>
</dbReference>
<evidence type="ECO:0000313" key="2">
    <source>
        <dbReference type="Proteomes" id="UP000887013"/>
    </source>
</evidence>
<comment type="caution">
    <text evidence="1">The sequence shown here is derived from an EMBL/GenBank/DDBJ whole genome shotgun (WGS) entry which is preliminary data.</text>
</comment>
<organism evidence="1 2">
    <name type="scientific">Nephila pilipes</name>
    <name type="common">Giant wood spider</name>
    <name type="synonym">Nephila maculata</name>
    <dbReference type="NCBI Taxonomy" id="299642"/>
    <lineage>
        <taxon>Eukaryota</taxon>
        <taxon>Metazoa</taxon>
        <taxon>Ecdysozoa</taxon>
        <taxon>Arthropoda</taxon>
        <taxon>Chelicerata</taxon>
        <taxon>Arachnida</taxon>
        <taxon>Araneae</taxon>
        <taxon>Araneomorphae</taxon>
        <taxon>Entelegynae</taxon>
        <taxon>Araneoidea</taxon>
        <taxon>Nephilidae</taxon>
        <taxon>Nephila</taxon>
    </lineage>
</organism>
<protein>
    <submittedName>
        <fullName evidence="1">Uncharacterized protein</fullName>
    </submittedName>
</protein>
<dbReference type="Proteomes" id="UP000887013">
    <property type="component" value="Unassembled WGS sequence"/>
</dbReference>
<dbReference type="AlphaFoldDB" id="A0A8X6TQ27"/>
<proteinExistence type="predicted"/>
<evidence type="ECO:0000313" key="1">
    <source>
        <dbReference type="EMBL" id="GFT43787.1"/>
    </source>
</evidence>
<sequence length="96" mass="11050">MSQSLYPSSNFESFSNHVSMSSAFSTAALSPQNFLVTNPWRILQLEIYPFGAELVPVPFEAAISSVFSRRNYHPLEYLKHESARNKRRELFPIHCK</sequence>